<gene>
    <name evidence="7" type="ORF">AB870_07410</name>
</gene>
<dbReference type="EMBL" id="CP011807">
    <property type="protein sequence ID" value="AKM29968.2"/>
    <property type="molecule type" value="Genomic_DNA"/>
</dbReference>
<evidence type="ECO:0000259" key="6">
    <source>
        <dbReference type="Pfam" id="PF04932"/>
    </source>
</evidence>
<reference evidence="7" key="1">
    <citation type="submission" date="2016-06" db="EMBL/GenBank/DDBJ databases">
        <title>Complete Genome Sequence of Pandoraea faecigallinarum DSM-23572.</title>
        <authorList>
            <person name="Yong D."/>
            <person name="Ee R."/>
            <person name="Lim Y.-L."/>
            <person name="Yin W.-F."/>
            <person name="Chan K.-G."/>
        </authorList>
    </citation>
    <scope>NUCLEOTIDE SEQUENCE</scope>
    <source>
        <strain evidence="7">DSM 23572</strain>
    </source>
</reference>
<dbReference type="OrthoDB" id="8576060at2"/>
<feature type="transmembrane region" description="Helical" evidence="5">
    <location>
        <begin position="127"/>
        <end position="145"/>
    </location>
</feature>
<evidence type="ECO:0000256" key="4">
    <source>
        <dbReference type="ARBA" id="ARBA00023136"/>
    </source>
</evidence>
<feature type="transmembrane region" description="Helical" evidence="5">
    <location>
        <begin position="165"/>
        <end position="183"/>
    </location>
</feature>
<dbReference type="PANTHER" id="PTHR37422:SF17">
    <property type="entry name" value="O-ANTIGEN LIGASE"/>
    <property type="match status" value="1"/>
</dbReference>
<organism evidence="7 8">
    <name type="scientific">Pandoraea faecigallinarum</name>
    <dbReference type="NCBI Taxonomy" id="656179"/>
    <lineage>
        <taxon>Bacteria</taxon>
        <taxon>Pseudomonadati</taxon>
        <taxon>Pseudomonadota</taxon>
        <taxon>Betaproteobacteria</taxon>
        <taxon>Burkholderiales</taxon>
        <taxon>Burkholderiaceae</taxon>
        <taxon>Pandoraea</taxon>
    </lineage>
</organism>
<feature type="transmembrane region" description="Helical" evidence="5">
    <location>
        <begin position="239"/>
        <end position="257"/>
    </location>
</feature>
<keyword evidence="3 5" id="KW-1133">Transmembrane helix</keyword>
<evidence type="ECO:0000256" key="2">
    <source>
        <dbReference type="ARBA" id="ARBA00022692"/>
    </source>
</evidence>
<keyword evidence="4 5" id="KW-0472">Membrane</keyword>
<feature type="transmembrane region" description="Helical" evidence="5">
    <location>
        <begin position="404"/>
        <end position="422"/>
    </location>
</feature>
<dbReference type="GO" id="GO:0016020">
    <property type="term" value="C:membrane"/>
    <property type="evidence" value="ECO:0007669"/>
    <property type="project" value="UniProtKB-SubCell"/>
</dbReference>
<feature type="transmembrane region" description="Helical" evidence="5">
    <location>
        <begin position="377"/>
        <end position="398"/>
    </location>
</feature>
<accession>A0A0H3WTP5</accession>
<dbReference type="InterPro" id="IPR007016">
    <property type="entry name" value="O-antigen_ligase-rel_domated"/>
</dbReference>
<name>A0A0H3WTP5_9BURK</name>
<dbReference type="STRING" id="656179.AB870_07410"/>
<feature type="transmembrane region" description="Helical" evidence="5">
    <location>
        <begin position="41"/>
        <end position="58"/>
    </location>
</feature>
<proteinExistence type="predicted"/>
<dbReference type="KEGG" id="pfg:AB870_07410"/>
<protein>
    <recommendedName>
        <fullName evidence="6">O-antigen ligase-related domain-containing protein</fullName>
    </recommendedName>
</protein>
<dbReference type="AlphaFoldDB" id="A0A0H3WTP5"/>
<feature type="transmembrane region" description="Helical" evidence="5">
    <location>
        <begin position="104"/>
        <end position="120"/>
    </location>
</feature>
<dbReference type="Pfam" id="PF04932">
    <property type="entry name" value="Wzy_C"/>
    <property type="match status" value="1"/>
</dbReference>
<feature type="domain" description="O-antigen ligase-related" evidence="6">
    <location>
        <begin position="205"/>
        <end position="351"/>
    </location>
</feature>
<dbReference type="PANTHER" id="PTHR37422">
    <property type="entry name" value="TEICHURONIC ACID BIOSYNTHESIS PROTEIN TUAE"/>
    <property type="match status" value="1"/>
</dbReference>
<keyword evidence="8" id="KW-1185">Reference proteome</keyword>
<evidence type="ECO:0000313" key="7">
    <source>
        <dbReference type="EMBL" id="AKM29968.2"/>
    </source>
</evidence>
<evidence type="ECO:0000256" key="3">
    <source>
        <dbReference type="ARBA" id="ARBA00022989"/>
    </source>
</evidence>
<dbReference type="InterPro" id="IPR051533">
    <property type="entry name" value="WaaL-like"/>
</dbReference>
<sequence>MSKSAAPARPFRRHLFAKLFGTLILLFPAASLVIPRGGNTAMFLTVALGAIALFTNRKPGQTCALIKENLHVRILIVSLLLPVLAILIVEALHGNVVANTLDSPVRFLLAIVVFLGLRRIAAILPRWVDLTFCTGAICAALMAWYSTADLFAARAESSFLNPIHFGDIAVLLGILSVVSIHWFSHDKPWIVGLKILGAASGCYASWASQSRGGWIVLPCLLVVWLLWRDQAFSKARRAGIAVVALALLASTFSSQVVRDRFEAIRVDLVSLSAGNADTSTGIRLELWKAAGTLIAKRPLLGYGAHGYHDAMPAMAASGELTPQAAELGKGEVHNQILAYAVDYGLLGLISILGVYVGPAIFFIRSARIRRARVENRAALMGLMTAVSFAVFGLTVETFNLKVTVAFYATMLALFAAIAYPVDSSEDATPAGR</sequence>
<feature type="transmembrane region" description="Helical" evidence="5">
    <location>
        <begin position="343"/>
        <end position="365"/>
    </location>
</feature>
<dbReference type="Proteomes" id="UP000035651">
    <property type="component" value="Chromosome"/>
</dbReference>
<evidence type="ECO:0000256" key="1">
    <source>
        <dbReference type="ARBA" id="ARBA00004141"/>
    </source>
</evidence>
<feature type="transmembrane region" description="Helical" evidence="5">
    <location>
        <begin position="70"/>
        <end position="92"/>
    </location>
</feature>
<dbReference type="RefSeq" id="WP_071386897.1">
    <property type="nucleotide sequence ID" value="NZ_CP011807.3"/>
</dbReference>
<evidence type="ECO:0000256" key="5">
    <source>
        <dbReference type="SAM" id="Phobius"/>
    </source>
</evidence>
<keyword evidence="2 5" id="KW-0812">Transmembrane</keyword>
<comment type="subcellular location">
    <subcellularLocation>
        <location evidence="1">Membrane</location>
        <topology evidence="1">Multi-pass membrane protein</topology>
    </subcellularLocation>
</comment>
<evidence type="ECO:0000313" key="8">
    <source>
        <dbReference type="Proteomes" id="UP000035651"/>
    </source>
</evidence>